<organism evidence="1 2">
    <name type="scientific">Rufibacter immobilis</name>
    <dbReference type="NCBI Taxonomy" id="1348778"/>
    <lineage>
        <taxon>Bacteria</taxon>
        <taxon>Pseudomonadati</taxon>
        <taxon>Bacteroidota</taxon>
        <taxon>Cytophagia</taxon>
        <taxon>Cytophagales</taxon>
        <taxon>Hymenobacteraceae</taxon>
        <taxon>Rufibacter</taxon>
    </lineage>
</organism>
<accession>A0A3M9MZI4</accession>
<sequence length="131" mass="15132">MKITETKVFNLTPRLKNAVRVTFLNRRGGTDCVSFTRFYNTEVKTKGQTFNAGISERTYAVEADRTNTYHSQHLSEAEFNWLQDLMLSPVVSVNGQQVRVLDSSYKFDSIDRLWTIELQVQSIFSENKITL</sequence>
<dbReference type="OrthoDB" id="9841757at2"/>
<comment type="caution">
    <text evidence="1">The sequence shown here is derived from an EMBL/GenBank/DDBJ whole genome shotgun (WGS) entry which is preliminary data.</text>
</comment>
<evidence type="ECO:0000313" key="1">
    <source>
        <dbReference type="EMBL" id="RNI30959.1"/>
    </source>
</evidence>
<dbReference type="EMBL" id="RJJE01000006">
    <property type="protein sequence ID" value="RNI30959.1"/>
    <property type="molecule type" value="Genomic_DNA"/>
</dbReference>
<dbReference type="RefSeq" id="WP_123132318.1">
    <property type="nucleotide sequence ID" value="NZ_RJJE01000006.1"/>
</dbReference>
<reference evidence="1 2" key="1">
    <citation type="submission" date="2018-11" db="EMBL/GenBank/DDBJ databases">
        <title>Rufibacter latericius sp. nov., isolated from water in Baiyang Lake.</title>
        <authorList>
            <person name="Yang Y."/>
        </authorList>
    </citation>
    <scope>NUCLEOTIDE SEQUENCE [LARGE SCALE GENOMIC DNA]</scope>
    <source>
        <strain evidence="1 2">MCC P1</strain>
    </source>
</reference>
<keyword evidence="2" id="KW-1185">Reference proteome</keyword>
<name>A0A3M9MZI4_9BACT</name>
<dbReference type="AlphaFoldDB" id="A0A3M9MZI4"/>
<dbReference type="Proteomes" id="UP000271010">
    <property type="component" value="Unassembled WGS sequence"/>
</dbReference>
<gene>
    <name evidence="1" type="ORF">EFA69_06615</name>
</gene>
<proteinExistence type="predicted"/>
<protein>
    <submittedName>
        <fullName evidence="1">Uncharacterized protein</fullName>
    </submittedName>
</protein>
<evidence type="ECO:0000313" key="2">
    <source>
        <dbReference type="Proteomes" id="UP000271010"/>
    </source>
</evidence>